<feature type="compositionally biased region" description="Polar residues" evidence="1">
    <location>
        <begin position="48"/>
        <end position="60"/>
    </location>
</feature>
<evidence type="ECO:0000313" key="3">
    <source>
        <dbReference type="Proteomes" id="UP000269721"/>
    </source>
</evidence>
<dbReference type="AlphaFoldDB" id="A0A4P9WBL0"/>
<feature type="region of interest" description="Disordered" evidence="1">
    <location>
        <begin position="1"/>
        <end position="60"/>
    </location>
</feature>
<sequence>MAYAGGDGEEEGSACGHSGRVESAAKPTRLAAQPTSLLTAVPPPSPPIQTTLNCPTSSTD</sequence>
<dbReference type="EMBL" id="KZ996387">
    <property type="protein sequence ID" value="RKO88943.1"/>
    <property type="molecule type" value="Genomic_DNA"/>
</dbReference>
<evidence type="ECO:0000256" key="1">
    <source>
        <dbReference type="SAM" id="MobiDB-lite"/>
    </source>
</evidence>
<dbReference type="Proteomes" id="UP000269721">
    <property type="component" value="Unassembled WGS sequence"/>
</dbReference>
<proteinExistence type="predicted"/>
<evidence type="ECO:0000313" key="2">
    <source>
        <dbReference type="EMBL" id="RKO88943.1"/>
    </source>
</evidence>
<organism evidence="2 3">
    <name type="scientific">Blyttiomyces helicus</name>
    <dbReference type="NCBI Taxonomy" id="388810"/>
    <lineage>
        <taxon>Eukaryota</taxon>
        <taxon>Fungi</taxon>
        <taxon>Fungi incertae sedis</taxon>
        <taxon>Chytridiomycota</taxon>
        <taxon>Chytridiomycota incertae sedis</taxon>
        <taxon>Chytridiomycetes</taxon>
        <taxon>Chytridiomycetes incertae sedis</taxon>
        <taxon>Blyttiomyces</taxon>
    </lineage>
</organism>
<name>A0A4P9WBL0_9FUNG</name>
<keyword evidence="3" id="KW-1185">Reference proteome</keyword>
<reference evidence="3" key="1">
    <citation type="journal article" date="2018" name="Nat. Microbiol.">
        <title>Leveraging single-cell genomics to expand the fungal tree of life.</title>
        <authorList>
            <person name="Ahrendt S.R."/>
            <person name="Quandt C.A."/>
            <person name="Ciobanu D."/>
            <person name="Clum A."/>
            <person name="Salamov A."/>
            <person name="Andreopoulos B."/>
            <person name="Cheng J.F."/>
            <person name="Woyke T."/>
            <person name="Pelin A."/>
            <person name="Henrissat B."/>
            <person name="Reynolds N.K."/>
            <person name="Benny G.L."/>
            <person name="Smith M.E."/>
            <person name="James T.Y."/>
            <person name="Grigoriev I.V."/>
        </authorList>
    </citation>
    <scope>NUCLEOTIDE SEQUENCE [LARGE SCALE GENOMIC DNA]</scope>
</reference>
<gene>
    <name evidence="2" type="ORF">BDK51DRAFT_39750</name>
</gene>
<protein>
    <submittedName>
        <fullName evidence="2">Uncharacterized protein</fullName>
    </submittedName>
</protein>
<accession>A0A4P9WBL0</accession>